<dbReference type="EnsemblMetazoa" id="ISCW003376-RA">
    <property type="protein sequence ID" value="ISCW003376-PA"/>
    <property type="gene ID" value="ISCW003376"/>
</dbReference>
<dbReference type="GO" id="GO:0032543">
    <property type="term" value="P:mitochondrial translation"/>
    <property type="evidence" value="ECO:0007669"/>
    <property type="project" value="InterPro"/>
</dbReference>
<dbReference type="PaxDb" id="6945-B7PCY6"/>
<dbReference type="EMBL" id="DS686891">
    <property type="protein sequence ID" value="EEC04458.1"/>
    <property type="molecule type" value="Genomic_DNA"/>
</dbReference>
<dbReference type="InterPro" id="IPR037387">
    <property type="entry name" value="PTCD3"/>
</dbReference>
<reference evidence="2" key="2">
    <citation type="submission" date="2020-05" db="UniProtKB">
        <authorList>
            <consortium name="EnsemblMetazoa"/>
        </authorList>
    </citation>
    <scope>IDENTIFICATION</scope>
    <source>
        <strain evidence="2">wikel</strain>
    </source>
</reference>
<sequence length="264" mass="30609">MKELENKTFEIRDPKDVFFFVSAMDVCHSHLLDKELAYKVHALLSFGGNYNLIGDSFKESIYYQHFFKLLCSTENIDTFFDIYNKYVPNVNIILFGHYERENVVKAVLEVMAKRKQESKLQAQFAVIAADINERCDGDQETRRTRPIQWTGQMFGKMISVFLNAERLQDAWQIMQKLDKEQHRILGYPEQECLKKFCQACLDNSDETKALFCARYAAEIGLTDVGEHLRQGENIKKLSENAKQKLAELLNSSALNSSEIYSKED</sequence>
<organism>
    <name type="scientific">Ixodes scapularis</name>
    <name type="common">Black-legged tick</name>
    <name type="synonym">Deer tick</name>
    <dbReference type="NCBI Taxonomy" id="6945"/>
    <lineage>
        <taxon>Eukaryota</taxon>
        <taxon>Metazoa</taxon>
        <taxon>Ecdysozoa</taxon>
        <taxon>Arthropoda</taxon>
        <taxon>Chelicerata</taxon>
        <taxon>Arachnida</taxon>
        <taxon>Acari</taxon>
        <taxon>Parasitiformes</taxon>
        <taxon>Ixodida</taxon>
        <taxon>Ixodoidea</taxon>
        <taxon>Ixodidae</taxon>
        <taxon>Ixodinae</taxon>
        <taxon>Ixodes</taxon>
    </lineage>
</organism>
<dbReference type="EMBL" id="ABJB010762678">
    <property type="status" value="NOT_ANNOTATED_CDS"/>
    <property type="molecule type" value="Genomic_DNA"/>
</dbReference>
<evidence type="ECO:0007829" key="4">
    <source>
        <dbReference type="PeptideAtlas" id="B7PCY6"/>
    </source>
</evidence>
<evidence type="ECO:0000313" key="1">
    <source>
        <dbReference type="EMBL" id="EEC04458.1"/>
    </source>
</evidence>
<dbReference type="GO" id="GO:0005739">
    <property type="term" value="C:mitochondrion"/>
    <property type="evidence" value="ECO:0007669"/>
    <property type="project" value="InterPro"/>
</dbReference>
<dbReference type="PANTHER" id="PTHR16276:SF1">
    <property type="entry name" value="SMALL RIBOSOMAL SUBUNIT PROTEIN MS39"/>
    <property type="match status" value="1"/>
</dbReference>
<dbReference type="GO" id="GO:0043024">
    <property type="term" value="F:ribosomal small subunit binding"/>
    <property type="evidence" value="ECO:0007669"/>
    <property type="project" value="InterPro"/>
</dbReference>
<protein>
    <submittedName>
        <fullName evidence="1 2">Uncharacterized protein</fullName>
    </submittedName>
</protein>
<reference evidence="1 3" key="1">
    <citation type="submission" date="2008-03" db="EMBL/GenBank/DDBJ databases">
        <title>Annotation of Ixodes scapularis.</title>
        <authorList>
            <consortium name="Ixodes scapularis Genome Project Consortium"/>
            <person name="Caler E."/>
            <person name="Hannick L.I."/>
            <person name="Bidwell S."/>
            <person name="Joardar V."/>
            <person name="Thiagarajan M."/>
            <person name="Amedeo P."/>
            <person name="Galinsky K.J."/>
            <person name="Schobel S."/>
            <person name="Inman J."/>
            <person name="Hostetler J."/>
            <person name="Miller J."/>
            <person name="Hammond M."/>
            <person name="Megy K."/>
            <person name="Lawson D."/>
            <person name="Kodira C."/>
            <person name="Sutton G."/>
            <person name="Meyer J."/>
            <person name="Hill C.A."/>
            <person name="Birren B."/>
            <person name="Nene V."/>
            <person name="Collins F."/>
            <person name="Alarcon-Chaidez F."/>
            <person name="Wikel S."/>
            <person name="Strausberg R."/>
        </authorList>
    </citation>
    <scope>NUCLEOTIDE SEQUENCE [LARGE SCALE GENOMIC DNA]</scope>
    <source>
        <strain evidence="3">Wikel</strain>
        <strain evidence="1">Wikel colony</strain>
    </source>
</reference>
<dbReference type="EMBL" id="ABJB010531821">
    <property type="status" value="NOT_ANNOTATED_CDS"/>
    <property type="molecule type" value="Genomic_DNA"/>
</dbReference>
<dbReference type="STRING" id="6945.B7PCY6"/>
<dbReference type="PANTHER" id="PTHR16276">
    <property type="entry name" value="PENTATRICOPEPTIDE REPEAT DOMAIN-CONTAINING PROTEIN 3"/>
    <property type="match status" value="1"/>
</dbReference>
<dbReference type="HOGENOM" id="CLU_1054793_0_0_1"/>
<evidence type="ECO:0000313" key="2">
    <source>
        <dbReference type="EnsemblMetazoa" id="ISCW003376-PA"/>
    </source>
</evidence>
<dbReference type="VEuPathDB" id="VectorBase:ISCP_025205"/>
<name>B7PCY6_IXOSC</name>
<dbReference type="AlphaFoldDB" id="B7PCY6"/>
<proteinExistence type="evidence at protein level"/>
<gene>
    <name evidence="1" type="ORF">IscW_ISCW003376</name>
</gene>
<dbReference type="VEuPathDB" id="VectorBase:ISCW003376"/>
<dbReference type="GO" id="GO:0019843">
    <property type="term" value="F:rRNA binding"/>
    <property type="evidence" value="ECO:0007669"/>
    <property type="project" value="InterPro"/>
</dbReference>
<dbReference type="OrthoDB" id="185373at2759"/>
<dbReference type="VEuPathDB" id="VectorBase:ISCI003376"/>
<dbReference type="Proteomes" id="UP000001555">
    <property type="component" value="Unassembled WGS sequence"/>
</dbReference>
<keyword evidence="4" id="KW-1267">Proteomics identification</keyword>
<evidence type="ECO:0000313" key="3">
    <source>
        <dbReference type="Proteomes" id="UP000001555"/>
    </source>
</evidence>
<dbReference type="InParanoid" id="B7PCY6"/>
<accession>B7PCY6</accession>
<keyword evidence="3" id="KW-1185">Reference proteome</keyword>